<reference evidence="2" key="1">
    <citation type="submission" date="2011-08" db="EMBL/GenBank/DDBJ databases">
        <authorList>
            <person name="Rombauts S."/>
        </authorList>
    </citation>
    <scope>NUCLEOTIDE SEQUENCE</scope>
    <source>
        <strain evidence="2">London</strain>
    </source>
</reference>
<dbReference type="AlphaFoldDB" id="T1KY07"/>
<name>T1KY07_TETUR</name>
<accession>T1KY07</accession>
<evidence type="ECO:0000313" key="2">
    <source>
        <dbReference type="Proteomes" id="UP000015104"/>
    </source>
</evidence>
<protein>
    <submittedName>
        <fullName evidence="1">Uncharacterized protein</fullName>
    </submittedName>
</protein>
<dbReference type="EnsemblMetazoa" id="tetur26g02040.1">
    <property type="protein sequence ID" value="tetur26g02040.1"/>
    <property type="gene ID" value="tetur26g02040"/>
</dbReference>
<dbReference type="HOGENOM" id="CLU_2981652_0_0_1"/>
<keyword evidence="2" id="KW-1185">Reference proteome</keyword>
<evidence type="ECO:0000313" key="1">
    <source>
        <dbReference type="EnsemblMetazoa" id="tetur26g02040.1"/>
    </source>
</evidence>
<organism evidence="1 2">
    <name type="scientific">Tetranychus urticae</name>
    <name type="common">Two-spotted spider mite</name>
    <dbReference type="NCBI Taxonomy" id="32264"/>
    <lineage>
        <taxon>Eukaryota</taxon>
        <taxon>Metazoa</taxon>
        <taxon>Ecdysozoa</taxon>
        <taxon>Arthropoda</taxon>
        <taxon>Chelicerata</taxon>
        <taxon>Arachnida</taxon>
        <taxon>Acari</taxon>
        <taxon>Acariformes</taxon>
        <taxon>Trombidiformes</taxon>
        <taxon>Prostigmata</taxon>
        <taxon>Eleutherengona</taxon>
        <taxon>Raphignathae</taxon>
        <taxon>Tetranychoidea</taxon>
        <taxon>Tetranychidae</taxon>
        <taxon>Tetranychus</taxon>
    </lineage>
</organism>
<dbReference type="EMBL" id="CAEY01000697">
    <property type="status" value="NOT_ANNOTATED_CDS"/>
    <property type="molecule type" value="Genomic_DNA"/>
</dbReference>
<reference evidence="1" key="2">
    <citation type="submission" date="2015-06" db="UniProtKB">
        <authorList>
            <consortium name="EnsemblMetazoa"/>
        </authorList>
    </citation>
    <scope>IDENTIFICATION</scope>
</reference>
<proteinExistence type="predicted"/>
<sequence>MDKKDRIYSSSPAIQLCLKVTIERTNWLAFPILDLDGTTSLRNIMNYEHKGETKRRLS</sequence>
<dbReference type="Proteomes" id="UP000015104">
    <property type="component" value="Unassembled WGS sequence"/>
</dbReference>